<dbReference type="EMBL" id="CAJNOI010002099">
    <property type="protein sequence ID" value="CAF1457772.1"/>
    <property type="molecule type" value="Genomic_DNA"/>
</dbReference>
<evidence type="ECO:0000313" key="5">
    <source>
        <dbReference type="EMBL" id="CAF1632366.1"/>
    </source>
</evidence>
<evidence type="ECO:0000313" key="7">
    <source>
        <dbReference type="Proteomes" id="UP000663877"/>
    </source>
</evidence>
<dbReference type="Proteomes" id="UP000663877">
    <property type="component" value="Unassembled WGS sequence"/>
</dbReference>
<dbReference type="PROSITE" id="PS51996">
    <property type="entry name" value="TR_MART"/>
    <property type="match status" value="1"/>
</dbReference>
<feature type="repeat" description="TPR" evidence="3">
    <location>
        <begin position="514"/>
        <end position="547"/>
    </location>
</feature>
<name>A0A815Q2Q5_9BILA</name>
<keyword evidence="6" id="KW-1185">Reference proteome</keyword>
<dbReference type="Pfam" id="PF13374">
    <property type="entry name" value="TPR_10"/>
    <property type="match status" value="1"/>
</dbReference>
<dbReference type="PROSITE" id="PS50293">
    <property type="entry name" value="TPR_REGION"/>
    <property type="match status" value="1"/>
</dbReference>
<evidence type="ECO:0000313" key="4">
    <source>
        <dbReference type="EMBL" id="CAF1457772.1"/>
    </source>
</evidence>
<dbReference type="AlphaFoldDB" id="A0A815Q2Q5"/>
<evidence type="ECO:0000256" key="1">
    <source>
        <dbReference type="ARBA" id="ARBA00022737"/>
    </source>
</evidence>
<feature type="repeat" description="TPR" evidence="3">
    <location>
        <begin position="472"/>
        <end position="505"/>
    </location>
</feature>
<dbReference type="PANTHER" id="PTHR45641:SF1">
    <property type="entry name" value="AAA+ ATPASE DOMAIN-CONTAINING PROTEIN"/>
    <property type="match status" value="1"/>
</dbReference>
<gene>
    <name evidence="4" type="ORF">BJG266_LOCUS40806</name>
    <name evidence="5" type="ORF">QVE165_LOCUS57686</name>
</gene>
<organism evidence="4 7">
    <name type="scientific">Adineta steineri</name>
    <dbReference type="NCBI Taxonomy" id="433720"/>
    <lineage>
        <taxon>Eukaryota</taxon>
        <taxon>Metazoa</taxon>
        <taxon>Spiralia</taxon>
        <taxon>Gnathifera</taxon>
        <taxon>Rotifera</taxon>
        <taxon>Eurotatoria</taxon>
        <taxon>Bdelloidea</taxon>
        <taxon>Adinetida</taxon>
        <taxon>Adinetidae</taxon>
        <taxon>Adineta</taxon>
    </lineage>
</organism>
<dbReference type="InterPro" id="IPR011990">
    <property type="entry name" value="TPR-like_helical_dom_sf"/>
</dbReference>
<dbReference type="Pfam" id="PF13424">
    <property type="entry name" value="TPR_12"/>
    <property type="match status" value="2"/>
</dbReference>
<dbReference type="SUPFAM" id="SSF56399">
    <property type="entry name" value="ADP-ribosylation"/>
    <property type="match status" value="1"/>
</dbReference>
<dbReference type="Proteomes" id="UP000663832">
    <property type="component" value="Unassembled WGS sequence"/>
</dbReference>
<dbReference type="SUPFAM" id="SSF48452">
    <property type="entry name" value="TPR-like"/>
    <property type="match status" value="1"/>
</dbReference>
<dbReference type="PANTHER" id="PTHR45641">
    <property type="entry name" value="TETRATRICOPEPTIDE REPEAT PROTEIN (AFU_ORTHOLOGUE AFUA_6G03870)"/>
    <property type="match status" value="1"/>
</dbReference>
<keyword evidence="1" id="KW-0677">Repeat</keyword>
<dbReference type="OrthoDB" id="7103806at2759"/>
<keyword evidence="2 3" id="KW-0802">TPR repeat</keyword>
<feature type="repeat" description="TPR" evidence="3">
    <location>
        <begin position="606"/>
        <end position="639"/>
    </location>
</feature>
<comment type="caution">
    <text evidence="4">The sequence shown here is derived from an EMBL/GenBank/DDBJ whole genome shotgun (WGS) entry which is preliminary data.</text>
</comment>
<feature type="repeat" description="TPR" evidence="3">
    <location>
        <begin position="648"/>
        <end position="681"/>
    </location>
</feature>
<sequence length="716" mass="83526">MSQLLINMIWLDQTNDHVILKTERIATHLSLCKIDPYLNIFRNIDSCIDHINNISQYENTIFLFISTQISSSSINSLLQVCEELVKIDSIYILCDSFEMNVDFFEISTKICFISTGVELMLEELDQLQCPRQRRRGEFKRLDFIINSMPSQANSIILGDDASSAAQLDLTMESDSTNRQESEFLYGEFIREILVELPSSAEEMLEFCRQKYINSEANLQTIEEFDEYYEARNAIFWYTRDTFLYRLLNQALREQDIDTLYALRYFIKDLHLQLETVHESHHSGTNNSSTESTRHTVYRGQLMAVDEFNKKIRDNVGGFFSVRSLFSTTQQREKSLRYAGDGSRLQSDNEYSVVFQITMDEKINKYAYADVSSVSAFDDEESEVLFAMGAVFRIISIVEENIGFWVVELTLTDDEDKELRAISEYMRDELLEPLPLQRLAQLLYEMANYDKAEKYYLLLLHDPEVVENLKLTSIVLNDLGLIYHETEQVEQAVVYYNKSLQLKLENLPETDPSFSVVYNNLGEIYREQNEYEKALFHYEKAIYYYRKAVASELNALCLPSENLLSTYYNNIALVYNTQQNYPEALKMFQKSLEVDLKSLPQHHPLLSITFNNISQTYYGMGDYEKAVEYLHKTLEIKHRSLPPNHPTIGDAYRNLGKAVYAQGKWEEALNYMKKAYDINSKTFSSNSSKVIETLEWITRIEKEIHIVKNKKNDRENV</sequence>
<dbReference type="SMART" id="SM00028">
    <property type="entry name" value="TPR"/>
    <property type="match status" value="6"/>
</dbReference>
<feature type="repeat" description="TPR" evidence="3">
    <location>
        <begin position="564"/>
        <end position="597"/>
    </location>
</feature>
<evidence type="ECO:0000313" key="6">
    <source>
        <dbReference type="Proteomes" id="UP000663832"/>
    </source>
</evidence>
<proteinExistence type="predicted"/>
<dbReference type="InterPro" id="IPR019734">
    <property type="entry name" value="TPR_rpt"/>
</dbReference>
<protein>
    <submittedName>
        <fullName evidence="4">Uncharacterized protein</fullName>
    </submittedName>
</protein>
<dbReference type="EMBL" id="CAJNOM010002424">
    <property type="protein sequence ID" value="CAF1632366.1"/>
    <property type="molecule type" value="Genomic_DNA"/>
</dbReference>
<dbReference type="Gene3D" id="1.25.40.10">
    <property type="entry name" value="Tetratricopeptide repeat domain"/>
    <property type="match status" value="2"/>
</dbReference>
<dbReference type="PROSITE" id="PS50005">
    <property type="entry name" value="TPR"/>
    <property type="match status" value="5"/>
</dbReference>
<dbReference type="Gene3D" id="3.90.176.10">
    <property type="entry name" value="Toxin ADP-ribosyltransferase, Chain A, domain 1"/>
    <property type="match status" value="1"/>
</dbReference>
<evidence type="ECO:0000256" key="3">
    <source>
        <dbReference type="PROSITE-ProRule" id="PRU00339"/>
    </source>
</evidence>
<evidence type="ECO:0000256" key="2">
    <source>
        <dbReference type="ARBA" id="ARBA00022803"/>
    </source>
</evidence>
<accession>A0A815Q2Q5</accession>
<reference evidence="4" key="1">
    <citation type="submission" date="2021-02" db="EMBL/GenBank/DDBJ databases">
        <authorList>
            <person name="Nowell W R."/>
        </authorList>
    </citation>
    <scope>NUCLEOTIDE SEQUENCE</scope>
</reference>